<accession>L9ZSR7</accession>
<feature type="transmembrane region" description="Helical" evidence="1">
    <location>
        <begin position="21"/>
        <end position="46"/>
    </location>
</feature>
<keyword evidence="1" id="KW-1133">Transmembrane helix</keyword>
<dbReference type="EMBL" id="AOIM01000037">
    <property type="protein sequence ID" value="ELY89136.1"/>
    <property type="molecule type" value="Genomic_DNA"/>
</dbReference>
<keyword evidence="1" id="KW-0812">Transmembrane</keyword>
<sequence length="251" mass="26357">MGETTRHRGGTDTPTDRSGRIRALAVVAALSLAAVLANTAATVLTVRMGDLGNESVVFARNLLAIQLSFLVVGVGYLWYRPGVTVPVRWPTRDELALAGGGLVAGLVAVALSFASTDAVIPTLELWPDFTAYSGYSASSVSVLVLGAVLSLLVVGPVEEFLFRGVIQGRLRAVFGPVAAIGLASFVFAFFHFYPILLLEAPAAVIAHMTVYYSVMGAIFGVVYERTGTLVVPALVHGAFNAVLFLSAVPFA</sequence>
<feature type="transmembrane region" description="Helical" evidence="1">
    <location>
        <begin position="134"/>
        <end position="154"/>
    </location>
</feature>
<evidence type="ECO:0000313" key="4">
    <source>
        <dbReference type="Proteomes" id="UP000011519"/>
    </source>
</evidence>
<evidence type="ECO:0000256" key="1">
    <source>
        <dbReference type="SAM" id="Phobius"/>
    </source>
</evidence>
<dbReference type="OrthoDB" id="275779at2157"/>
<feature type="transmembrane region" description="Helical" evidence="1">
    <location>
        <begin position="202"/>
        <end position="222"/>
    </location>
</feature>
<keyword evidence="4" id="KW-1185">Reference proteome</keyword>
<dbReference type="GO" id="GO:0080120">
    <property type="term" value="P:CAAX-box protein maturation"/>
    <property type="evidence" value="ECO:0007669"/>
    <property type="project" value="UniProtKB-ARBA"/>
</dbReference>
<comment type="caution">
    <text evidence="3">The sequence shown here is derived from an EMBL/GenBank/DDBJ whole genome shotgun (WGS) entry which is preliminary data.</text>
</comment>
<feature type="transmembrane region" description="Helical" evidence="1">
    <location>
        <begin position="174"/>
        <end position="196"/>
    </location>
</feature>
<dbReference type="RefSeq" id="WP_006654034.1">
    <property type="nucleotide sequence ID" value="NZ_AOIM01000037.1"/>
</dbReference>
<gene>
    <name evidence="3" type="ORF">C483_14335</name>
</gene>
<protein>
    <recommendedName>
        <fullName evidence="2">CAAX prenyl protease 2/Lysostaphin resistance protein A-like domain-containing protein</fullName>
    </recommendedName>
</protein>
<feature type="transmembrane region" description="Helical" evidence="1">
    <location>
        <begin position="229"/>
        <end position="250"/>
    </location>
</feature>
<dbReference type="PANTHER" id="PTHR36435:SF1">
    <property type="entry name" value="CAAX AMINO TERMINAL PROTEASE FAMILY PROTEIN"/>
    <property type="match status" value="1"/>
</dbReference>
<feature type="transmembrane region" description="Helical" evidence="1">
    <location>
        <begin position="95"/>
        <end position="114"/>
    </location>
</feature>
<proteinExistence type="predicted"/>
<dbReference type="Pfam" id="PF02517">
    <property type="entry name" value="Rce1-like"/>
    <property type="match status" value="1"/>
</dbReference>
<name>L9ZSR7_9EURY</name>
<dbReference type="InterPro" id="IPR003675">
    <property type="entry name" value="Rce1/LyrA-like_dom"/>
</dbReference>
<dbReference type="PANTHER" id="PTHR36435">
    <property type="entry name" value="SLR1288 PROTEIN"/>
    <property type="match status" value="1"/>
</dbReference>
<evidence type="ECO:0000259" key="2">
    <source>
        <dbReference type="Pfam" id="PF02517"/>
    </source>
</evidence>
<evidence type="ECO:0000313" key="3">
    <source>
        <dbReference type="EMBL" id="ELY89136.1"/>
    </source>
</evidence>
<dbReference type="AlphaFoldDB" id="L9ZSR7"/>
<feature type="transmembrane region" description="Helical" evidence="1">
    <location>
        <begin position="58"/>
        <end position="79"/>
    </location>
</feature>
<organism evidence="3 4">
    <name type="scientific">Natrialba hulunbeirensis JCM 10989</name>
    <dbReference type="NCBI Taxonomy" id="1227493"/>
    <lineage>
        <taxon>Archaea</taxon>
        <taxon>Methanobacteriati</taxon>
        <taxon>Methanobacteriota</taxon>
        <taxon>Stenosarchaea group</taxon>
        <taxon>Halobacteria</taxon>
        <taxon>Halobacteriales</taxon>
        <taxon>Natrialbaceae</taxon>
        <taxon>Natrialba</taxon>
    </lineage>
</organism>
<reference evidence="3 4" key="1">
    <citation type="journal article" date="2014" name="PLoS Genet.">
        <title>Phylogenetically driven sequencing of extremely halophilic archaea reveals strategies for static and dynamic osmo-response.</title>
        <authorList>
            <person name="Becker E.A."/>
            <person name="Seitzer P.M."/>
            <person name="Tritt A."/>
            <person name="Larsen D."/>
            <person name="Krusor M."/>
            <person name="Yao A.I."/>
            <person name="Wu D."/>
            <person name="Madern D."/>
            <person name="Eisen J.A."/>
            <person name="Darling A.E."/>
            <person name="Facciotti M.T."/>
        </authorList>
    </citation>
    <scope>NUCLEOTIDE SEQUENCE [LARGE SCALE GENOMIC DNA]</scope>
    <source>
        <strain evidence="3 4">JCM 10989</strain>
    </source>
</reference>
<feature type="domain" description="CAAX prenyl protease 2/Lysostaphin resistance protein A-like" evidence="2">
    <location>
        <begin position="143"/>
        <end position="242"/>
    </location>
</feature>
<dbReference type="InterPro" id="IPR052710">
    <property type="entry name" value="CAAX_protease"/>
</dbReference>
<dbReference type="Proteomes" id="UP000011519">
    <property type="component" value="Unassembled WGS sequence"/>
</dbReference>
<dbReference type="PATRIC" id="fig|1227493.4.peg.2881"/>
<keyword evidence="1" id="KW-0472">Membrane</keyword>
<dbReference type="STRING" id="1227493.C483_14335"/>
<dbReference type="GO" id="GO:0004175">
    <property type="term" value="F:endopeptidase activity"/>
    <property type="evidence" value="ECO:0007669"/>
    <property type="project" value="UniProtKB-ARBA"/>
</dbReference>